<evidence type="ECO:0000256" key="2">
    <source>
        <dbReference type="ARBA" id="ARBA00022527"/>
    </source>
</evidence>
<comment type="catalytic activity">
    <reaction evidence="7">
        <text>L-threonyl-[protein] + ATP = O-phospho-L-threonyl-[protein] + ADP + H(+)</text>
        <dbReference type="Rhea" id="RHEA:46608"/>
        <dbReference type="Rhea" id="RHEA-COMP:11060"/>
        <dbReference type="Rhea" id="RHEA-COMP:11605"/>
        <dbReference type="ChEBI" id="CHEBI:15378"/>
        <dbReference type="ChEBI" id="CHEBI:30013"/>
        <dbReference type="ChEBI" id="CHEBI:30616"/>
        <dbReference type="ChEBI" id="CHEBI:61977"/>
        <dbReference type="ChEBI" id="CHEBI:456216"/>
        <dbReference type="EC" id="2.7.11.1"/>
    </reaction>
</comment>
<keyword evidence="2" id="KW-0723">Serine/threonine-protein kinase</keyword>
<feature type="region of interest" description="Disordered" evidence="9">
    <location>
        <begin position="322"/>
        <end position="428"/>
    </location>
</feature>
<feature type="compositionally biased region" description="Basic and acidic residues" evidence="9">
    <location>
        <begin position="346"/>
        <end position="355"/>
    </location>
</feature>
<dbReference type="Gene3D" id="3.30.200.20">
    <property type="entry name" value="Phosphorylase Kinase, domain 1"/>
    <property type="match status" value="1"/>
</dbReference>
<keyword evidence="3" id="KW-0808">Transferase</keyword>
<feature type="compositionally biased region" description="Basic and acidic residues" evidence="9">
    <location>
        <begin position="521"/>
        <end position="530"/>
    </location>
</feature>
<feature type="compositionally biased region" description="Basic and acidic residues" evidence="9">
    <location>
        <begin position="369"/>
        <end position="380"/>
    </location>
</feature>
<feature type="compositionally biased region" description="Polar residues" evidence="9">
    <location>
        <begin position="591"/>
        <end position="606"/>
    </location>
</feature>
<feature type="compositionally biased region" description="Polar residues" evidence="9">
    <location>
        <begin position="534"/>
        <end position="550"/>
    </location>
</feature>
<dbReference type="AlphaFoldDB" id="A0A078A661"/>
<keyword evidence="5 11" id="KW-0418">Kinase</keyword>
<evidence type="ECO:0000313" key="12">
    <source>
        <dbReference type="Proteomes" id="UP000039865"/>
    </source>
</evidence>
<feature type="region of interest" description="Disordered" evidence="9">
    <location>
        <begin position="520"/>
        <end position="571"/>
    </location>
</feature>
<dbReference type="Gene3D" id="1.10.510.10">
    <property type="entry name" value="Transferase(Phosphotransferase) domain 1"/>
    <property type="match status" value="1"/>
</dbReference>
<evidence type="ECO:0000256" key="6">
    <source>
        <dbReference type="ARBA" id="ARBA00022840"/>
    </source>
</evidence>
<feature type="compositionally biased region" description="Basic and acidic residues" evidence="9">
    <location>
        <begin position="834"/>
        <end position="857"/>
    </location>
</feature>
<name>A0A078A661_STYLE</name>
<dbReference type="OrthoDB" id="248923at2759"/>
<keyword evidence="12" id="KW-1185">Reference proteome</keyword>
<protein>
    <recommendedName>
        <fullName evidence="1">non-specific serine/threonine protein kinase</fullName>
        <ecNumber evidence="1">2.7.11.1</ecNumber>
    </recommendedName>
</protein>
<dbReference type="GO" id="GO:0005524">
    <property type="term" value="F:ATP binding"/>
    <property type="evidence" value="ECO:0007669"/>
    <property type="project" value="UniProtKB-KW"/>
</dbReference>
<feature type="compositionally biased region" description="Polar residues" evidence="9">
    <location>
        <begin position="394"/>
        <end position="428"/>
    </location>
</feature>
<evidence type="ECO:0000256" key="3">
    <source>
        <dbReference type="ARBA" id="ARBA00022679"/>
    </source>
</evidence>
<dbReference type="GO" id="GO:0004674">
    <property type="term" value="F:protein serine/threonine kinase activity"/>
    <property type="evidence" value="ECO:0007669"/>
    <property type="project" value="UniProtKB-KW"/>
</dbReference>
<feature type="compositionally biased region" description="Polar residues" evidence="9">
    <location>
        <begin position="858"/>
        <end position="878"/>
    </location>
</feature>
<comment type="catalytic activity">
    <reaction evidence="8">
        <text>L-seryl-[protein] + ATP = O-phospho-L-seryl-[protein] + ADP + H(+)</text>
        <dbReference type="Rhea" id="RHEA:17989"/>
        <dbReference type="Rhea" id="RHEA-COMP:9863"/>
        <dbReference type="Rhea" id="RHEA-COMP:11604"/>
        <dbReference type="ChEBI" id="CHEBI:15378"/>
        <dbReference type="ChEBI" id="CHEBI:29999"/>
        <dbReference type="ChEBI" id="CHEBI:30616"/>
        <dbReference type="ChEBI" id="CHEBI:83421"/>
        <dbReference type="ChEBI" id="CHEBI:456216"/>
        <dbReference type="EC" id="2.7.11.1"/>
    </reaction>
</comment>
<dbReference type="InterPro" id="IPR000719">
    <property type="entry name" value="Prot_kinase_dom"/>
</dbReference>
<dbReference type="InterPro" id="IPR051131">
    <property type="entry name" value="NEK_Ser/Thr_kinase_NIMA"/>
</dbReference>
<dbReference type="Proteomes" id="UP000039865">
    <property type="component" value="Unassembled WGS sequence"/>
</dbReference>
<dbReference type="InterPro" id="IPR008271">
    <property type="entry name" value="Ser/Thr_kinase_AS"/>
</dbReference>
<evidence type="ECO:0000256" key="1">
    <source>
        <dbReference type="ARBA" id="ARBA00012513"/>
    </source>
</evidence>
<dbReference type="InterPro" id="IPR011009">
    <property type="entry name" value="Kinase-like_dom_sf"/>
</dbReference>
<sequence length="1069" mass="124734">MSQLKYENQQMIKDQKLEQKILNTEYSTAHYDSQMNLTSNQHNEIQNPSWDDFEVIHILGHGSYGTIYKVRKKCKFEQHLKLNHQSIISESKKIYVVKEVDTSNMSKKQSFESLEEINIMGIGKHLNENKIWKFFIQITLGMHHLHSQNILHRDLKTLNIFLTKDNQIRIGDLGVAKILQSAENFVKSKVGTPYYLSPEVCEDRPYNNKSDIWSLGCVLYEMCCLKHPFEAKNQAELLIKIIKGKYESLPKKYSKELGDLVHSCLMKDYNKRPSIEDIILNQIEIQPKPQIPKLDNLSATQSQLNFSRNQNIQNTSYILNSSSHKESQTYNQQNQHPVSLKKQRPQKTERCENKKLMINQYQSSNTKYRKPDSPDSKQIFDNEPLSNRHRSKLLLNTNSSPQKILKTNNAGNGSNNVSKDQSFSDAESQQKLNKVSSQKRLTTAPKPVIINQSHYKYHINLKDGDVIPEEGVTQHQLRKQYDKLSIRQIQQLQKLQVNKKNKTTLIQNFFKFNKPQIRVFPKKEEQEKQKLKTPIQQKDLNQQRRSSYQKDQSDSNLKRRNSNTDDDYQQKGGMLAMKRINRSQQNLLKATNSSGHSNLSSNQNNELKTKKTSEDTRKMIFEKFKNRQAIENQQPLNAKLTQIKNRIQNAKNLSLSKKLNEQNTIKECTHSSKSSNKFQMSGKLKKNRGEQEYENFKIEDEDDDNIEDYLDNDDELGDLLDDEELDMLLLGDFGGNKLGTLGLLEDQHVQKPQKLRLSYLEDDKMMLQNSLFEIDFEKDIDQEEYHDDPFIFSRQQIIEDVLKESSKNKEDHSSKRHRVLKSQDAGFSSYQDQQKIKQDQESTDKSQNDKDIKKLTDETTMSHQISVGNDNKQYSQSMRVDASPKIASTTHQNLREFFLGQDDNNNLLANQRISDTQSDSNSNNKQLQQSIDRMIQSIDNKSGDLSFEQHSIRNINFSMDGELLKDRIKEIDTRILLNQQKCLELCQENNLIFQQTTQVVNDSLKKEEIFVNDFQDIQNRIQSIVVEQLGIKEDEEKKQWIVNELLFSLFKIYYLLEEKSQCLIRQIGQ</sequence>
<feature type="compositionally biased region" description="Polar residues" evidence="9">
    <location>
        <begin position="322"/>
        <end position="337"/>
    </location>
</feature>
<dbReference type="Pfam" id="PF00069">
    <property type="entry name" value="Pkinase"/>
    <property type="match status" value="1"/>
</dbReference>
<proteinExistence type="predicted"/>
<keyword evidence="4" id="KW-0547">Nucleotide-binding</keyword>
<dbReference type="EMBL" id="CCKQ01006426">
    <property type="protein sequence ID" value="CDW77740.1"/>
    <property type="molecule type" value="Genomic_DNA"/>
</dbReference>
<gene>
    <name evidence="11" type="primary">Contig12972.g13835</name>
    <name evidence="11" type="ORF">STYLEM_6706</name>
</gene>
<feature type="region of interest" description="Disordered" evidence="9">
    <location>
        <begin position="805"/>
        <end position="882"/>
    </location>
</feature>
<dbReference type="PROSITE" id="PS00108">
    <property type="entry name" value="PROTEIN_KINASE_ST"/>
    <property type="match status" value="1"/>
</dbReference>
<evidence type="ECO:0000256" key="8">
    <source>
        <dbReference type="ARBA" id="ARBA00048679"/>
    </source>
</evidence>
<dbReference type="PANTHER" id="PTHR44899">
    <property type="entry name" value="CAMK FAMILY PROTEIN KINASE"/>
    <property type="match status" value="1"/>
</dbReference>
<evidence type="ECO:0000256" key="7">
    <source>
        <dbReference type="ARBA" id="ARBA00047899"/>
    </source>
</evidence>
<dbReference type="EC" id="2.7.11.1" evidence="1"/>
<feature type="region of interest" description="Disordered" evidence="9">
    <location>
        <begin position="591"/>
        <end position="614"/>
    </location>
</feature>
<dbReference type="SUPFAM" id="SSF56112">
    <property type="entry name" value="Protein kinase-like (PK-like)"/>
    <property type="match status" value="1"/>
</dbReference>
<dbReference type="PROSITE" id="PS50011">
    <property type="entry name" value="PROTEIN_KINASE_DOM"/>
    <property type="match status" value="1"/>
</dbReference>
<evidence type="ECO:0000259" key="10">
    <source>
        <dbReference type="PROSITE" id="PS50011"/>
    </source>
</evidence>
<dbReference type="OMA" id="EMTRTNP"/>
<dbReference type="SMART" id="SM00220">
    <property type="entry name" value="S_TKc"/>
    <property type="match status" value="1"/>
</dbReference>
<evidence type="ECO:0000256" key="4">
    <source>
        <dbReference type="ARBA" id="ARBA00022741"/>
    </source>
</evidence>
<dbReference type="PANTHER" id="PTHR44899:SF3">
    <property type="entry name" value="SERINE_THREONINE-PROTEIN KINASE NEK1"/>
    <property type="match status" value="1"/>
</dbReference>
<evidence type="ECO:0000313" key="11">
    <source>
        <dbReference type="EMBL" id="CDW77740.1"/>
    </source>
</evidence>
<evidence type="ECO:0000256" key="5">
    <source>
        <dbReference type="ARBA" id="ARBA00022777"/>
    </source>
</evidence>
<reference evidence="11 12" key="1">
    <citation type="submission" date="2014-06" db="EMBL/GenBank/DDBJ databases">
        <authorList>
            <person name="Swart Estienne"/>
        </authorList>
    </citation>
    <scope>NUCLEOTIDE SEQUENCE [LARGE SCALE GENOMIC DNA]</scope>
    <source>
        <strain evidence="11 12">130c</strain>
    </source>
</reference>
<keyword evidence="6" id="KW-0067">ATP-binding</keyword>
<evidence type="ECO:0000256" key="9">
    <source>
        <dbReference type="SAM" id="MobiDB-lite"/>
    </source>
</evidence>
<accession>A0A078A661</accession>
<dbReference type="InParanoid" id="A0A078A661"/>
<feature type="domain" description="Protein kinase" evidence="10">
    <location>
        <begin position="1"/>
        <end position="285"/>
    </location>
</feature>
<organism evidence="11 12">
    <name type="scientific">Stylonychia lemnae</name>
    <name type="common">Ciliate</name>
    <dbReference type="NCBI Taxonomy" id="5949"/>
    <lineage>
        <taxon>Eukaryota</taxon>
        <taxon>Sar</taxon>
        <taxon>Alveolata</taxon>
        <taxon>Ciliophora</taxon>
        <taxon>Intramacronucleata</taxon>
        <taxon>Spirotrichea</taxon>
        <taxon>Stichotrichia</taxon>
        <taxon>Sporadotrichida</taxon>
        <taxon>Oxytrichidae</taxon>
        <taxon>Stylonychinae</taxon>
        <taxon>Stylonychia</taxon>
    </lineage>
</organism>